<dbReference type="Gramene" id="Kaladp0076s0317.1.v1.1">
    <property type="protein sequence ID" value="Kaladp0076s0317.1.v1.1"/>
    <property type="gene ID" value="Kaladp0076s0317.v1.1"/>
</dbReference>
<dbReference type="SUPFAM" id="SSF53474">
    <property type="entry name" value="alpha/beta-Hydrolases"/>
    <property type="match status" value="1"/>
</dbReference>
<dbReference type="GO" id="GO:0008239">
    <property type="term" value="F:dipeptidyl-peptidase activity"/>
    <property type="evidence" value="ECO:0007669"/>
    <property type="project" value="TreeGrafter"/>
</dbReference>
<dbReference type="InterPro" id="IPR029058">
    <property type="entry name" value="AB_hydrolase_fold"/>
</dbReference>
<organism evidence="6 7">
    <name type="scientific">Kalanchoe fedtschenkoi</name>
    <name type="common">Lavender scallops</name>
    <name type="synonym">South American air plant</name>
    <dbReference type="NCBI Taxonomy" id="63787"/>
    <lineage>
        <taxon>Eukaryota</taxon>
        <taxon>Viridiplantae</taxon>
        <taxon>Streptophyta</taxon>
        <taxon>Embryophyta</taxon>
        <taxon>Tracheophyta</taxon>
        <taxon>Spermatophyta</taxon>
        <taxon>Magnoliopsida</taxon>
        <taxon>eudicotyledons</taxon>
        <taxon>Gunneridae</taxon>
        <taxon>Pentapetalae</taxon>
        <taxon>Saxifragales</taxon>
        <taxon>Crassulaceae</taxon>
        <taxon>Kalanchoe</taxon>
    </lineage>
</organism>
<accession>A0A7N0UNQ7</accession>
<evidence type="ECO:0008006" key="8">
    <source>
        <dbReference type="Google" id="ProtNLM"/>
    </source>
</evidence>
<dbReference type="PANTHER" id="PTHR11010">
    <property type="entry name" value="PROTEASE S28 PRO-X CARBOXYPEPTIDASE-RELATED"/>
    <property type="match status" value="1"/>
</dbReference>
<evidence type="ECO:0000256" key="5">
    <source>
        <dbReference type="ARBA" id="ARBA00023180"/>
    </source>
</evidence>
<dbReference type="InterPro" id="IPR008758">
    <property type="entry name" value="Peptidase_S28"/>
</dbReference>
<dbReference type="Proteomes" id="UP000594263">
    <property type="component" value="Unplaced"/>
</dbReference>
<comment type="similarity">
    <text evidence="1">Belongs to the peptidase S28 family.</text>
</comment>
<dbReference type="GO" id="GO:0070008">
    <property type="term" value="F:serine-type exopeptidase activity"/>
    <property type="evidence" value="ECO:0007669"/>
    <property type="project" value="InterPro"/>
</dbReference>
<dbReference type="PANTHER" id="PTHR11010:SF96">
    <property type="entry name" value="LYSOSOMAL PRO-X CARBOXYPEPTIDASE-LIKE ISOFORM X1"/>
    <property type="match status" value="1"/>
</dbReference>
<keyword evidence="5" id="KW-0325">Glycoprotein</keyword>
<dbReference type="Gene3D" id="3.40.50.1820">
    <property type="entry name" value="alpha/beta hydrolase"/>
    <property type="match status" value="1"/>
</dbReference>
<name>A0A7N0UNQ7_KALFE</name>
<dbReference type="OMA" id="CYETIKR"/>
<dbReference type="GO" id="GO:0006508">
    <property type="term" value="P:proteolysis"/>
    <property type="evidence" value="ECO:0007669"/>
    <property type="project" value="UniProtKB-KW"/>
</dbReference>
<dbReference type="EnsemblPlants" id="Kaladp0076s0317.1.v1.1">
    <property type="protein sequence ID" value="Kaladp0076s0317.1.v1.1"/>
    <property type="gene ID" value="Kaladp0076s0317.v1.1"/>
</dbReference>
<keyword evidence="2" id="KW-0645">Protease</keyword>
<evidence type="ECO:0000256" key="4">
    <source>
        <dbReference type="ARBA" id="ARBA00022801"/>
    </source>
</evidence>
<sequence length="330" mass="37447">MTSIRDNIGDRPKHSFKVNYYDQTLDHFNYRPGSYATFKQKYVILSKYWGGRNLSAPIFVYLGAETSLSYYDNGFMEDNAEQFNALLVYIEHRYYGDSIPFGSREEAYRNSSTLGYFNSAQAIADYADILIHVKRKLHAQASPIIAVGGSYGGTLASSAPILYFDDVTPNDGYYAVASRDFQEESQSCYETIKRSWNEIVRIASEPDGLSILSQKFKTCSLDDIYSRAAQYNPSDVTLLCQASPPPPLVTHHVFVIHLVMILKAGVGRVLENLSKTLVAITTKEGAHCWDIDDSFPTDPEWLVKQREEEVKAIKGWLNKYYYDLQSSKLF</sequence>
<dbReference type="AlphaFoldDB" id="A0A7N0UNQ7"/>
<keyword evidence="3" id="KW-0732">Signal</keyword>
<dbReference type="Pfam" id="PF05577">
    <property type="entry name" value="Peptidase_S28"/>
    <property type="match status" value="1"/>
</dbReference>
<protein>
    <recommendedName>
        <fullName evidence="8">Lysosomal Pro-X carboxypeptidase</fullName>
    </recommendedName>
</protein>
<keyword evidence="4" id="KW-0378">Hydrolase</keyword>
<evidence type="ECO:0000313" key="6">
    <source>
        <dbReference type="EnsemblPlants" id="Kaladp0076s0317.1.v1.1"/>
    </source>
</evidence>
<proteinExistence type="inferred from homology"/>
<keyword evidence="7" id="KW-1185">Reference proteome</keyword>
<evidence type="ECO:0000256" key="1">
    <source>
        <dbReference type="ARBA" id="ARBA00011079"/>
    </source>
</evidence>
<evidence type="ECO:0000256" key="3">
    <source>
        <dbReference type="ARBA" id="ARBA00022729"/>
    </source>
</evidence>
<evidence type="ECO:0000256" key="2">
    <source>
        <dbReference type="ARBA" id="ARBA00022670"/>
    </source>
</evidence>
<evidence type="ECO:0000313" key="7">
    <source>
        <dbReference type="Proteomes" id="UP000594263"/>
    </source>
</evidence>
<reference evidence="6" key="1">
    <citation type="submission" date="2021-01" db="UniProtKB">
        <authorList>
            <consortium name="EnsemblPlants"/>
        </authorList>
    </citation>
    <scope>IDENTIFICATION</scope>
</reference>